<proteinExistence type="predicted"/>
<comment type="caution">
    <text evidence="1">The sequence shown here is derived from an EMBL/GenBank/DDBJ whole genome shotgun (WGS) entry which is preliminary data.</text>
</comment>
<evidence type="ECO:0000313" key="1">
    <source>
        <dbReference type="EMBL" id="OPZ91222.1"/>
    </source>
</evidence>
<organism evidence="1">
    <name type="scientific">candidate division TA06 bacterium ADurb.Bin417</name>
    <dbReference type="NCBI Taxonomy" id="1852828"/>
    <lineage>
        <taxon>Bacteria</taxon>
        <taxon>Bacteria division TA06</taxon>
    </lineage>
</organism>
<dbReference type="Proteomes" id="UP000485484">
    <property type="component" value="Unassembled WGS sequence"/>
</dbReference>
<name>A0A1V5MDM4_UNCT6</name>
<accession>A0A1V5MDM4</accession>
<sequence length="705" mass="73178">MAHHRIGLVQGGNPAVELGRVDGQAFGQFPPLILPGRNELVQGRIKQADGHRQAVHHLQGGLDVVLDEDEEIGQGGPALLDGAGKNHLAQQEERFFAVLAVEHVLGAEEADALGAEFPRPGGVVGRVGVGPHAQLPEGIGHLHEVDEARVLGGVDHRKPPLVDVAAGAIQGQDIPFLEGPAVHGQPALAGLDVEGAAAHDAALAPAAGHQGRVAGHAAPAGKNAGRGPHALDVLGVGLLADQQDRLALPGPFDRVGGGEDDLAHRSARTGRQPLGQRLVGLLGGGIDDRMQQLVQLAGGDPEHRLVLADQLLLEHVHGDVQGRGAGALAHPALEHPETPLLDGELDILHVGEVLLEPVADVVQLLVNLGHRLLQGGKVPVLLGLGGLVERVGSPGAGHHVLALGVDQPLAVELVLAGGRVAAEGDAGGRGLAHVAEDHRLDVDRGAPLVRDALDPAVGDGPAAVPGGEDRLDAAVELLARIVGEGPAQNLLDPFLEAFAEVLQLLSGQVGIRLVAAGRLELLEQPLELNPDPPPLFGLDAGRLLHDHVRVHHDQAPVGVVNETRVAGLLDQAGNGPGAEADVEYRLHHARHGTARAAADRNQQRVDRVAEAVAHRLFDPGQGPVDIRFHSVGKLAAVPVIMGADLGGDGETGRNRDAQVDHLGQIGPLAAQQLLHVAPAVGLAVAEIVNEFLLRHKSFLLWVKKT</sequence>
<dbReference type="AntiFam" id="ANF00162">
    <property type="entry name" value="Shadow ORF (opposite ppdK)"/>
</dbReference>
<dbReference type="AlphaFoldDB" id="A0A1V5MDM4"/>
<protein>
    <submittedName>
        <fullName evidence="1">Uncharacterized protein</fullName>
    </submittedName>
</protein>
<reference evidence="1" key="1">
    <citation type="submission" date="2017-02" db="EMBL/GenBank/DDBJ databases">
        <title>Delving into the versatile metabolic prowess of the omnipresent phylum Bacteroidetes.</title>
        <authorList>
            <person name="Nobu M.K."/>
            <person name="Mei R."/>
            <person name="Narihiro T."/>
            <person name="Kuroda K."/>
            <person name="Liu W.-T."/>
        </authorList>
    </citation>
    <scope>NUCLEOTIDE SEQUENCE</scope>
    <source>
        <strain evidence="1">ADurb.Bin417</strain>
    </source>
</reference>
<gene>
    <name evidence="1" type="ORF">BWY73_01146</name>
</gene>
<dbReference type="EMBL" id="MWAK01000192">
    <property type="protein sequence ID" value="OPZ91222.1"/>
    <property type="molecule type" value="Genomic_DNA"/>
</dbReference>